<evidence type="ECO:0000313" key="2">
    <source>
        <dbReference type="Proteomes" id="UP000010164"/>
    </source>
</evidence>
<dbReference type="eggNOG" id="ENOG502ZC96">
    <property type="taxonomic scope" value="Bacteria"/>
</dbReference>
<proteinExistence type="predicted"/>
<accession>L0WAV1</accession>
<gene>
    <name evidence="1" type="ORF">A11A3_16677</name>
</gene>
<dbReference type="Pfam" id="PF10722">
    <property type="entry name" value="YbjN"/>
    <property type="match status" value="1"/>
</dbReference>
<dbReference type="AlphaFoldDB" id="L0WAV1"/>
<dbReference type="OrthoDB" id="6398515at2"/>
<dbReference type="InterPro" id="IPR019660">
    <property type="entry name" value="Put_sensory_transdc_reg_YbjN"/>
</dbReference>
<protein>
    <recommendedName>
        <fullName evidence="3">Sensory transduction regulator</fullName>
    </recommendedName>
</protein>
<dbReference type="PATRIC" id="fig|1177179.3.peg.3279"/>
<dbReference type="Proteomes" id="UP000010164">
    <property type="component" value="Unassembled WGS sequence"/>
</dbReference>
<reference evidence="1 2" key="1">
    <citation type="journal article" date="2012" name="J. Bacteriol.">
        <title>Genome Sequence of the Alkane-Degrading Bacterium Alcanivorax hongdengensis Type Strain A-11-3.</title>
        <authorList>
            <person name="Lai Q."/>
            <person name="Shao Z."/>
        </authorList>
    </citation>
    <scope>NUCLEOTIDE SEQUENCE [LARGE SCALE GENOMIC DNA]</scope>
    <source>
        <strain evidence="1 2">A-11-3</strain>
    </source>
</reference>
<dbReference type="RefSeq" id="WP_008930500.1">
    <property type="nucleotide sequence ID" value="NZ_AMRJ01000048.1"/>
</dbReference>
<sequence>MLTVVMPDADQVKRWLQQANIQHYICDHCHALHLSELQGRDGVVDARLFVEDDGLLLTTELEVRPAALFAVQAELTRLNMNFPSLKLFLDVNDDSLPRLVACDLLLGRHGVTFQQFIYFVQATVDATIQLLEECQDSDWLMWPDEEAEPDTPPQGGGSALH</sequence>
<comment type="caution">
    <text evidence="1">The sequence shown here is derived from an EMBL/GenBank/DDBJ whole genome shotgun (WGS) entry which is preliminary data.</text>
</comment>
<keyword evidence="2" id="KW-1185">Reference proteome</keyword>
<organism evidence="1 2">
    <name type="scientific">Alcanivorax hongdengensis A-11-3</name>
    <dbReference type="NCBI Taxonomy" id="1177179"/>
    <lineage>
        <taxon>Bacteria</taxon>
        <taxon>Pseudomonadati</taxon>
        <taxon>Pseudomonadota</taxon>
        <taxon>Gammaproteobacteria</taxon>
        <taxon>Oceanospirillales</taxon>
        <taxon>Alcanivoracaceae</taxon>
        <taxon>Alcanivorax</taxon>
    </lineage>
</organism>
<dbReference type="EMBL" id="AMRJ01000048">
    <property type="protein sequence ID" value="EKF72850.1"/>
    <property type="molecule type" value="Genomic_DNA"/>
</dbReference>
<name>L0WAV1_9GAMM</name>
<evidence type="ECO:0000313" key="1">
    <source>
        <dbReference type="EMBL" id="EKF72850.1"/>
    </source>
</evidence>
<evidence type="ECO:0008006" key="3">
    <source>
        <dbReference type="Google" id="ProtNLM"/>
    </source>
</evidence>
<dbReference type="STRING" id="1177179.A11A3_16677"/>